<evidence type="ECO:0000313" key="3">
    <source>
        <dbReference type="EMBL" id="OBS21668.1"/>
    </source>
</evidence>
<keyword evidence="4" id="KW-1185">Reference proteome</keyword>
<dbReference type="Proteomes" id="UP000091967">
    <property type="component" value="Unassembled WGS sequence"/>
</dbReference>
<feature type="region of interest" description="Disordered" evidence="2">
    <location>
        <begin position="1"/>
        <end position="27"/>
    </location>
</feature>
<keyword evidence="1" id="KW-0175">Coiled coil</keyword>
<dbReference type="EMBL" id="LYXU01000003">
    <property type="protein sequence ID" value="OBS21668.1"/>
    <property type="molecule type" value="Genomic_DNA"/>
</dbReference>
<reference evidence="3 4" key="1">
    <citation type="submission" date="2016-06" db="EMBL/GenBank/DDBJ databases">
        <title>Living apart together: crosstalk between the core and supernumerary genomes in a fungal plant pathogen.</title>
        <authorList>
            <person name="Vanheule A."/>
            <person name="Audenaert K."/>
            <person name="Warris S."/>
            <person name="Van De Geest H."/>
            <person name="Schijlen E."/>
            <person name="Hofte M."/>
            <person name="De Saeger S."/>
            <person name="Haesaert G."/>
            <person name="Waalwijk C."/>
            <person name="Van Der Lee T."/>
        </authorList>
    </citation>
    <scope>NUCLEOTIDE SEQUENCE [LARGE SCALE GENOMIC DNA]</scope>
    <source>
        <strain evidence="3 4">2516</strain>
    </source>
</reference>
<protein>
    <submittedName>
        <fullName evidence="3">Uncharacterized protein</fullName>
    </submittedName>
</protein>
<organism evidence="3 4">
    <name type="scientific">Fusarium poae</name>
    <dbReference type="NCBI Taxonomy" id="36050"/>
    <lineage>
        <taxon>Eukaryota</taxon>
        <taxon>Fungi</taxon>
        <taxon>Dikarya</taxon>
        <taxon>Ascomycota</taxon>
        <taxon>Pezizomycotina</taxon>
        <taxon>Sordariomycetes</taxon>
        <taxon>Hypocreomycetidae</taxon>
        <taxon>Hypocreales</taxon>
        <taxon>Nectriaceae</taxon>
        <taxon>Fusarium</taxon>
    </lineage>
</organism>
<name>A0A1B8AMH8_FUSPO</name>
<feature type="compositionally biased region" description="Polar residues" evidence="2">
    <location>
        <begin position="1"/>
        <end position="10"/>
    </location>
</feature>
<evidence type="ECO:0000313" key="4">
    <source>
        <dbReference type="Proteomes" id="UP000091967"/>
    </source>
</evidence>
<proteinExistence type="predicted"/>
<accession>A0A1B8AMH8</accession>
<evidence type="ECO:0000256" key="1">
    <source>
        <dbReference type="SAM" id="Coils"/>
    </source>
</evidence>
<evidence type="ECO:0000256" key="2">
    <source>
        <dbReference type="SAM" id="MobiDB-lite"/>
    </source>
</evidence>
<dbReference type="AlphaFoldDB" id="A0A1B8AMH8"/>
<comment type="caution">
    <text evidence="3">The sequence shown here is derived from an EMBL/GenBank/DDBJ whole genome shotgun (WGS) entry which is preliminary data.</text>
</comment>
<gene>
    <name evidence="3" type="ORF">FPOA_08004</name>
</gene>
<sequence>MTKRLLNNDSVARKRHKPTTDYHQPQLSPRTADIMTRLQNQSLYEEARGLYEESQRCQDKGDAKVREMVPTSDGRDMKYEHFTPVQHETTNPKTFDEAIVRIREFERKERSWEEERMAYREKCDKQARVIQDLKTTSKLNLKIKSHH</sequence>
<feature type="coiled-coil region" evidence="1">
    <location>
        <begin position="95"/>
        <end position="122"/>
    </location>
</feature>